<dbReference type="InterPro" id="IPR020012">
    <property type="entry name" value="LysM_FimV"/>
</dbReference>
<dbReference type="Gene3D" id="1.20.58.2200">
    <property type="match status" value="1"/>
</dbReference>
<proteinExistence type="predicted"/>
<feature type="region of interest" description="Disordered" evidence="2">
    <location>
        <begin position="170"/>
        <end position="190"/>
    </location>
</feature>
<dbReference type="OrthoDB" id="5298707at2"/>
<dbReference type="NCBIfam" id="TIGR03505">
    <property type="entry name" value="FimV_core"/>
    <property type="match status" value="1"/>
</dbReference>
<dbReference type="InterPro" id="IPR020011">
    <property type="entry name" value="FimV_C"/>
</dbReference>
<dbReference type="Proteomes" id="UP000191110">
    <property type="component" value="Unassembled WGS sequence"/>
</dbReference>
<dbReference type="NCBIfam" id="TIGR03504">
    <property type="entry name" value="FimV_Cterm"/>
    <property type="match status" value="1"/>
</dbReference>
<dbReference type="InterPro" id="IPR018392">
    <property type="entry name" value="LysM"/>
</dbReference>
<gene>
    <name evidence="5" type="ORF">BOW53_06255</name>
</gene>
<evidence type="ECO:0000313" key="6">
    <source>
        <dbReference type="Proteomes" id="UP000191110"/>
    </source>
</evidence>
<feature type="compositionally biased region" description="Low complexity" evidence="2">
    <location>
        <begin position="170"/>
        <end position="180"/>
    </location>
</feature>
<evidence type="ECO:0000256" key="1">
    <source>
        <dbReference type="SAM" id="Coils"/>
    </source>
</evidence>
<feature type="domain" description="FimV N-terminal" evidence="4">
    <location>
        <begin position="23"/>
        <end position="130"/>
    </location>
</feature>
<sequence length="913" mass="97741">MLRKLVTVMIVMALTSIQGVYALGLGEIDLRSALNQKLDATIKLHSSRMDELKGAEVRLASQAAFDRAGIERLPILLKLKFAVAGVDRGEPVVAVSSDGTIDEPFLNFLVEVNWANGRLLREYTLLLDPPSLMPEPAPVIDTPKIEQVAIEEEIVATPIEAPVKAAPAPAPVRKAAPKAPSRITEHGPTKKGETLWEIASKVRPDNSISVNQMMQALLRHNPEAFFNNNINNLKTGYVLRVPDRQTILAFDNAAARAATREQTRKWREDKSVTTASPEAIEADAVPAEAADGDSGGRLKIVAPAPKESVSEAATGADGVESASSNDAELQRELNLLAETTEAQRQQNEELQERMSELEKQLETAKRLLELKDDELAAMQGRAAEEPVEAVVAVEVESTVAIEPAETTVAEKAPAVTPVAEAPKPVEPVAVAEPEIEVGSEEELELVDEILEQISDYTDDTIEFVEDAMEDPTVLAGAGGAIAIIALIIWLLARRRRMGMTEFQESILAASPKPSGFGETSEAAAEEQLDTPSLEQTNLSEFGSVSGMGDIQSEVSEVDPIAEADVYIAYGRYQQAEDMLSEAVSNEPDRNDLKLKLLEVYHATKNQRAFEENAESLYASLGGQSDPMWDRVVAMSNELGIDNPIFGGSGISTDELSAELDTISGGADMTAADDAAVVSSEISDADISSTLGADEEFSLDIDLDSGEFGSETVESADSATAEIDLGEFNLDETVESDVTPEVVEESDLNFSLDESATSDPVVPSVDPVASADEEPVFDLGDVGELQLDLPEEATADAADEAVSDSMGEFDLSSFDLPEEGGADEIPLNAGESTDISLDEVPEFDLGELETETAESADEDNHLMGSLDEVGTKLDLAKAYIDMGDPDGARSILNEVLEEGDDTQKGEAEGLLSQL</sequence>
<keyword evidence="1" id="KW-0175">Coiled coil</keyword>
<dbReference type="CDD" id="cd00118">
    <property type="entry name" value="LysM"/>
    <property type="match status" value="1"/>
</dbReference>
<keyword evidence="6" id="KW-1185">Reference proteome</keyword>
<dbReference type="AlphaFoldDB" id="A0A1T2L6T7"/>
<feature type="transmembrane region" description="Helical" evidence="3">
    <location>
        <begin position="473"/>
        <end position="492"/>
    </location>
</feature>
<evidence type="ECO:0000256" key="2">
    <source>
        <dbReference type="SAM" id="MobiDB-lite"/>
    </source>
</evidence>
<dbReference type="RefSeq" id="WP_078483232.1">
    <property type="nucleotide sequence ID" value="NZ_MPRL01000017.1"/>
</dbReference>
<keyword evidence="3" id="KW-0472">Membrane</keyword>
<dbReference type="InterPro" id="IPR036779">
    <property type="entry name" value="LysM_dom_sf"/>
</dbReference>
<feature type="region of interest" description="Disordered" evidence="2">
    <location>
        <begin position="510"/>
        <end position="531"/>
    </location>
</feature>
<feature type="compositionally biased region" description="Low complexity" evidence="2">
    <location>
        <begin position="278"/>
        <end position="289"/>
    </location>
</feature>
<organism evidence="5 6">
    <name type="scientific">Solemya pervernicosa gill symbiont</name>
    <dbReference type="NCBI Taxonomy" id="642797"/>
    <lineage>
        <taxon>Bacteria</taxon>
        <taxon>Pseudomonadati</taxon>
        <taxon>Pseudomonadota</taxon>
        <taxon>Gammaproteobacteria</taxon>
        <taxon>sulfur-oxidizing symbionts</taxon>
    </lineage>
</organism>
<feature type="compositionally biased region" description="Basic and acidic residues" evidence="2">
    <location>
        <begin position="258"/>
        <end position="271"/>
    </location>
</feature>
<dbReference type="InterPro" id="IPR038440">
    <property type="entry name" value="FimV_C_sf"/>
</dbReference>
<evidence type="ECO:0000259" key="4">
    <source>
        <dbReference type="Pfam" id="PF25800"/>
    </source>
</evidence>
<evidence type="ECO:0000256" key="3">
    <source>
        <dbReference type="SAM" id="Phobius"/>
    </source>
</evidence>
<dbReference type="InterPro" id="IPR057840">
    <property type="entry name" value="FimV_N"/>
</dbReference>
<feature type="coiled-coil region" evidence="1">
    <location>
        <begin position="333"/>
        <end position="381"/>
    </location>
</feature>
<reference evidence="5 6" key="1">
    <citation type="submission" date="2016-11" db="EMBL/GenBank/DDBJ databases">
        <title>Mixed transmission modes and dynamic genome evolution in an obligate animal-bacterial symbiosis.</title>
        <authorList>
            <person name="Russell S.L."/>
            <person name="Corbett-Detig R.B."/>
            <person name="Cavanaugh C.M."/>
        </authorList>
    </citation>
    <scope>NUCLEOTIDE SEQUENCE [LARGE SCALE GENOMIC DNA]</scope>
    <source>
        <strain evidence="5">Sveles-Q1</strain>
    </source>
</reference>
<protein>
    <recommendedName>
        <fullName evidence="4">FimV N-terminal domain-containing protein</fullName>
    </recommendedName>
</protein>
<name>A0A1T2L6T7_9GAMM</name>
<feature type="region of interest" description="Disordered" evidence="2">
    <location>
        <begin position="258"/>
        <end position="325"/>
    </location>
</feature>
<dbReference type="Pfam" id="PF25800">
    <property type="entry name" value="FimV_N"/>
    <property type="match status" value="1"/>
</dbReference>
<dbReference type="InterPro" id="IPR011990">
    <property type="entry name" value="TPR-like_helical_dom_sf"/>
</dbReference>
<keyword evidence="3" id="KW-1133">Transmembrane helix</keyword>
<accession>A0A1T2L6T7</accession>
<dbReference type="EMBL" id="MPRL01000017">
    <property type="protein sequence ID" value="OOZ40817.1"/>
    <property type="molecule type" value="Genomic_DNA"/>
</dbReference>
<dbReference type="Gene3D" id="3.10.350.10">
    <property type="entry name" value="LysM domain"/>
    <property type="match status" value="1"/>
</dbReference>
<dbReference type="Gene3D" id="1.25.40.10">
    <property type="entry name" value="Tetratricopeptide repeat domain"/>
    <property type="match status" value="1"/>
</dbReference>
<keyword evidence="3" id="KW-0812">Transmembrane</keyword>
<comment type="caution">
    <text evidence="5">The sequence shown here is derived from an EMBL/GenBank/DDBJ whole genome shotgun (WGS) entry which is preliminary data.</text>
</comment>
<evidence type="ECO:0000313" key="5">
    <source>
        <dbReference type="EMBL" id="OOZ40817.1"/>
    </source>
</evidence>